<evidence type="ECO:0000313" key="12">
    <source>
        <dbReference type="Proteomes" id="UP000030752"/>
    </source>
</evidence>
<feature type="region of interest" description="Disordered" evidence="8">
    <location>
        <begin position="684"/>
        <end position="703"/>
    </location>
</feature>
<dbReference type="Pfam" id="PF00289">
    <property type="entry name" value="Biotin_carb_N"/>
    <property type="match status" value="1"/>
</dbReference>
<comment type="cofactor">
    <cofactor evidence="1">
        <name>biotin</name>
        <dbReference type="ChEBI" id="CHEBI:57586"/>
    </cofactor>
</comment>
<evidence type="ECO:0000256" key="2">
    <source>
        <dbReference type="ARBA" id="ARBA00022598"/>
    </source>
</evidence>
<evidence type="ECO:0000256" key="7">
    <source>
        <dbReference type="PROSITE-ProRule" id="PRU00409"/>
    </source>
</evidence>
<dbReference type="SUPFAM" id="SSF51246">
    <property type="entry name" value="Rudiment single hybrid motif"/>
    <property type="match status" value="1"/>
</dbReference>
<dbReference type="Gene3D" id="2.40.100.10">
    <property type="entry name" value="Cyclophilin-like"/>
    <property type="match status" value="2"/>
</dbReference>
<dbReference type="PROSITE" id="PS00866">
    <property type="entry name" value="CPSASE_1"/>
    <property type="match status" value="1"/>
</dbReference>
<dbReference type="SUPFAM" id="SSF56059">
    <property type="entry name" value="Glutathione synthetase ATP-binding domain-like"/>
    <property type="match status" value="1"/>
</dbReference>
<dbReference type="Pfam" id="PF02682">
    <property type="entry name" value="CT_C_D"/>
    <property type="match status" value="1"/>
</dbReference>
<evidence type="ECO:0000313" key="11">
    <source>
        <dbReference type="EMBL" id="ETN44613.1"/>
    </source>
</evidence>
<dbReference type="PROSITE" id="PS50975">
    <property type="entry name" value="ATP_GRASP"/>
    <property type="match status" value="1"/>
</dbReference>
<dbReference type="VEuPathDB" id="FungiDB:HMPREF1541_10283"/>
<dbReference type="Gene3D" id="3.30.1360.40">
    <property type="match status" value="1"/>
</dbReference>
<dbReference type="InterPro" id="IPR003778">
    <property type="entry name" value="CT_A_B"/>
</dbReference>
<keyword evidence="5 7" id="KW-0067">ATP-binding</keyword>
<dbReference type="Pfam" id="PF00364">
    <property type="entry name" value="Biotin_lipoyl"/>
    <property type="match status" value="1"/>
</dbReference>
<dbReference type="Pfam" id="PF02785">
    <property type="entry name" value="Biotin_carb_C"/>
    <property type="match status" value="1"/>
</dbReference>
<dbReference type="InterPro" id="IPR029000">
    <property type="entry name" value="Cyclophilin-like_dom_sf"/>
</dbReference>
<dbReference type="SUPFAM" id="SSF160467">
    <property type="entry name" value="PH0987 N-terminal domain-like"/>
    <property type="match status" value="1"/>
</dbReference>
<evidence type="ECO:0000256" key="5">
    <source>
        <dbReference type="ARBA" id="ARBA00022840"/>
    </source>
</evidence>
<name>W2S9A4_CYPE1</name>
<dbReference type="PROSITE" id="PS00867">
    <property type="entry name" value="CPSASE_2"/>
    <property type="match status" value="1"/>
</dbReference>
<dbReference type="FunCoup" id="W2S9A4">
    <property type="interactions" value="168"/>
</dbReference>
<evidence type="ECO:0000256" key="1">
    <source>
        <dbReference type="ARBA" id="ARBA00001953"/>
    </source>
</evidence>
<protein>
    <submittedName>
        <fullName evidence="11">Urea carboxylase</fullName>
    </submittedName>
</protein>
<dbReference type="eggNOG" id="KOG0238">
    <property type="taxonomic scope" value="Eukaryota"/>
</dbReference>
<evidence type="ECO:0000256" key="4">
    <source>
        <dbReference type="ARBA" id="ARBA00022801"/>
    </source>
</evidence>
<dbReference type="GO" id="GO:0016874">
    <property type="term" value="F:ligase activity"/>
    <property type="evidence" value="ECO:0007669"/>
    <property type="project" value="UniProtKB-KW"/>
</dbReference>
<dbReference type="SMART" id="SM00796">
    <property type="entry name" value="AHS1"/>
    <property type="match status" value="1"/>
</dbReference>
<sequence length="1250" mass="138317">MLLKRVLIANRGEIAVRLIKACQKLDVTAIAIYTEEDAGSLHIRVADEAYALSGDRAAGYLDVDQIIEICRRRNIQAVFPGYGFLSENATFAEALTQSSILFIGPAAKTLEEFGLKHRARELAINAAVPVVPGSEMIKTIEDAEESARSLGFPVMVKATAGGGGIGLQVCHHPDELKAAFDMVKSRGNALFKNDGMFIEKFVESGRHAETQIFGNGQGDIVFLGERECSIQRRHQKIIEECPSPFVVQNPELRQKLKEASVMLASAVKYQSVGTVEFLVDDSTGAFYFLEMNTRLQVEHGITELCYDVDLCEMMLLQAEEQLNGRGGLSKTQMQSFQRSAPNGHAIEVRVYAENPAKDFSPSPGLFQHVAFPENEKVRVDTWIQTGTTVSPSFDPLLAKVMAHADTRSDAIAAMGQTLDTTILQGPATNMDFCRQVLVSSRFLAGLTTTNMLSKHFRYQPSAMEFIEPGAYTTVQDYPGRENFPNGVPMSGPMDALSFQVANILVGNPRGTEGFEITLRGPKIKFYASAVIAICGGDFSVTVNNEPVACWSRIIAKENDVLEIGEAATGARGYLAIRGGLPHVARYLESKSTTPSLSWGGFQGRIMRAGDFLFLGSSAAQSTTTTRPYSLPKDMVPLMEENPRIYALPGPWFDQGYITENGQQSLMGGSQYKVSFNSSRVGIRLDGPPPSWSRKDGGEGGSHPSNMVGYGCTVGGVSFTGDSGIILPADAPNQTGFITTHTVARADLWRVAQLKPGAAFHFQSITFEQAMMLEDRTNAYLELVTHCVQESALNCQTIDRRLDWVVQSVPTGEGILYQHNACGEDQLAMTIRQSGDRAVLCVLGNGVFDMAVRARLQQLSNVIQQHTPPGLRKFSVAENASILVYFDPHKISQAKVVNWILELEKDLPPLSVSKQACRIIHLPAVFDGRECQLSIERYMNLQRSKAAYLPDNIDFIRRSNGLKDITEVKNCFFETPMLVNAVGWMMGLPIYIQIDPRRRLNVPKYNPSRTFTAAGSLGIGGNTCSIYPSDSPGGYVLWGATLPGCCWDIYGQKPGFSPERPWLFNSFDQIIFHEVSREEFDESVRLFKAGLYEIRIEVGDFDMAAYHELAESTKEKVRQLREIQDSCTQAEIRREAELYKEWLEEKRVTEEKERQTKEERQRRVNGAKGLIPVLCNMIAAITKIEVTPDQIVEEGAILVKIEAMKMETSVSVPEPPKNGTKSQKFRVHEIMRQTGDRVEVGDTLVLLEKIV</sequence>
<dbReference type="Pfam" id="PF02786">
    <property type="entry name" value="CPSase_L_D2"/>
    <property type="match status" value="1"/>
</dbReference>
<dbReference type="HOGENOM" id="CLU_002162_0_1_1"/>
<accession>W2S9A4</accession>
<evidence type="ECO:0000256" key="6">
    <source>
        <dbReference type="ARBA" id="ARBA00023267"/>
    </source>
</evidence>
<keyword evidence="4" id="KW-0378">Hydrolase</keyword>
<dbReference type="GO" id="GO:0005524">
    <property type="term" value="F:ATP binding"/>
    <property type="evidence" value="ECO:0007669"/>
    <property type="project" value="UniProtKB-UniRule"/>
</dbReference>
<dbReference type="InterPro" id="IPR011764">
    <property type="entry name" value="Biotin_carboxylation_dom"/>
</dbReference>
<dbReference type="CDD" id="cd06850">
    <property type="entry name" value="biotinyl_domain"/>
    <property type="match status" value="1"/>
</dbReference>
<dbReference type="InterPro" id="IPR005479">
    <property type="entry name" value="CPAse_ATP-bd"/>
</dbReference>
<dbReference type="InterPro" id="IPR011761">
    <property type="entry name" value="ATP-grasp"/>
</dbReference>
<dbReference type="Gene3D" id="2.40.50.100">
    <property type="match status" value="1"/>
</dbReference>
<gene>
    <name evidence="11" type="ORF">HMPREF1541_10283</name>
</gene>
<keyword evidence="3 7" id="KW-0547">Nucleotide-binding</keyword>
<dbReference type="SMART" id="SM00878">
    <property type="entry name" value="Biotin_carb_C"/>
    <property type="match status" value="1"/>
</dbReference>
<dbReference type="OrthoDB" id="196847at2759"/>
<feature type="domain" description="Biotin carboxylation" evidence="10">
    <location>
        <begin position="2"/>
        <end position="457"/>
    </location>
</feature>
<keyword evidence="2" id="KW-0436">Ligase</keyword>
<dbReference type="InterPro" id="IPR011053">
    <property type="entry name" value="Single_hybrid_motif"/>
</dbReference>
<dbReference type="InParanoid" id="W2S9A4"/>
<feature type="domain" description="ATP-grasp" evidence="9">
    <location>
        <begin position="120"/>
        <end position="319"/>
    </location>
</feature>
<proteinExistence type="predicted"/>
<reference evidence="11 12" key="1">
    <citation type="submission" date="2013-03" db="EMBL/GenBank/DDBJ databases">
        <title>The Genome Sequence of Phialophora europaea CBS 101466.</title>
        <authorList>
            <consortium name="The Broad Institute Genomics Platform"/>
            <person name="Cuomo C."/>
            <person name="de Hoog S."/>
            <person name="Gorbushina A."/>
            <person name="Walker B."/>
            <person name="Young S.K."/>
            <person name="Zeng Q."/>
            <person name="Gargeya S."/>
            <person name="Fitzgerald M."/>
            <person name="Haas B."/>
            <person name="Abouelleil A."/>
            <person name="Allen A.W."/>
            <person name="Alvarado L."/>
            <person name="Arachchi H.M."/>
            <person name="Berlin A.M."/>
            <person name="Chapman S.B."/>
            <person name="Gainer-Dewar J."/>
            <person name="Goldberg J."/>
            <person name="Griggs A."/>
            <person name="Gujja S."/>
            <person name="Hansen M."/>
            <person name="Howarth C."/>
            <person name="Imamovic A."/>
            <person name="Ireland A."/>
            <person name="Larimer J."/>
            <person name="McCowan C."/>
            <person name="Murphy C."/>
            <person name="Pearson M."/>
            <person name="Poon T.W."/>
            <person name="Priest M."/>
            <person name="Roberts A."/>
            <person name="Saif S."/>
            <person name="Shea T."/>
            <person name="Sisk P."/>
            <person name="Sykes S."/>
            <person name="Wortman J."/>
            <person name="Nusbaum C."/>
            <person name="Birren B."/>
        </authorList>
    </citation>
    <scope>NUCLEOTIDE SEQUENCE [LARGE SCALE GENOMIC DNA]</scope>
    <source>
        <strain evidence="11 12">CBS 101466</strain>
    </source>
</reference>
<dbReference type="SMART" id="SM00797">
    <property type="entry name" value="AHS2"/>
    <property type="match status" value="1"/>
</dbReference>
<evidence type="ECO:0000259" key="10">
    <source>
        <dbReference type="PROSITE" id="PS50979"/>
    </source>
</evidence>
<dbReference type="STRING" id="1220924.W2S9A4"/>
<dbReference type="InterPro" id="IPR005482">
    <property type="entry name" value="Biotin_COase_C"/>
</dbReference>
<dbReference type="InterPro" id="IPR050856">
    <property type="entry name" value="Biotin_carboxylase_complex"/>
</dbReference>
<dbReference type="InterPro" id="IPR003833">
    <property type="entry name" value="CT_C_D"/>
</dbReference>
<dbReference type="InterPro" id="IPR016185">
    <property type="entry name" value="PreATP-grasp_dom_sf"/>
</dbReference>
<dbReference type="SUPFAM" id="SSF52440">
    <property type="entry name" value="PreATP-grasp domain"/>
    <property type="match status" value="1"/>
</dbReference>
<dbReference type="InterPro" id="IPR005481">
    <property type="entry name" value="BC-like_N"/>
</dbReference>
<dbReference type="PANTHER" id="PTHR18866">
    <property type="entry name" value="CARBOXYLASE:PYRUVATE/ACETYL-COA/PROPIONYL-COA CARBOXYLASE"/>
    <property type="match status" value="1"/>
</dbReference>
<dbReference type="EMBL" id="KB822714">
    <property type="protein sequence ID" value="ETN44613.1"/>
    <property type="molecule type" value="Genomic_DNA"/>
</dbReference>
<dbReference type="RefSeq" id="XP_008713176.1">
    <property type="nucleotide sequence ID" value="XM_008714954.1"/>
</dbReference>
<dbReference type="Pfam" id="PF02626">
    <property type="entry name" value="CT_A_B"/>
    <property type="match status" value="1"/>
</dbReference>
<dbReference type="Gene3D" id="3.30.470.20">
    <property type="entry name" value="ATP-grasp fold, B domain"/>
    <property type="match status" value="1"/>
</dbReference>
<dbReference type="AlphaFoldDB" id="W2S9A4"/>
<dbReference type="Proteomes" id="UP000030752">
    <property type="component" value="Unassembled WGS sequence"/>
</dbReference>
<dbReference type="SUPFAM" id="SSF51230">
    <property type="entry name" value="Single hybrid motif"/>
    <property type="match status" value="1"/>
</dbReference>
<dbReference type="InterPro" id="IPR000089">
    <property type="entry name" value="Biotin_lipoyl"/>
</dbReference>
<evidence type="ECO:0000256" key="3">
    <source>
        <dbReference type="ARBA" id="ARBA00022741"/>
    </source>
</evidence>
<dbReference type="PROSITE" id="PS50979">
    <property type="entry name" value="BC"/>
    <property type="match status" value="1"/>
</dbReference>
<dbReference type="GO" id="GO:0016787">
    <property type="term" value="F:hydrolase activity"/>
    <property type="evidence" value="ECO:0007669"/>
    <property type="project" value="UniProtKB-KW"/>
</dbReference>
<keyword evidence="6" id="KW-0092">Biotin</keyword>
<evidence type="ECO:0000259" key="9">
    <source>
        <dbReference type="PROSITE" id="PS50975"/>
    </source>
</evidence>
<dbReference type="InterPro" id="IPR011054">
    <property type="entry name" value="Rudment_hybrid_motif"/>
</dbReference>
<dbReference type="PANTHER" id="PTHR18866:SF128">
    <property type="entry name" value="UREA AMIDOLYASE"/>
    <property type="match status" value="1"/>
</dbReference>
<organism evidence="11 12">
    <name type="scientific">Cyphellophora europaea (strain CBS 101466)</name>
    <name type="common">Phialophora europaea</name>
    <dbReference type="NCBI Taxonomy" id="1220924"/>
    <lineage>
        <taxon>Eukaryota</taxon>
        <taxon>Fungi</taxon>
        <taxon>Dikarya</taxon>
        <taxon>Ascomycota</taxon>
        <taxon>Pezizomycotina</taxon>
        <taxon>Eurotiomycetes</taxon>
        <taxon>Chaetothyriomycetidae</taxon>
        <taxon>Chaetothyriales</taxon>
        <taxon>Cyphellophoraceae</taxon>
        <taxon>Cyphellophora</taxon>
    </lineage>
</organism>
<keyword evidence="12" id="KW-1185">Reference proteome</keyword>
<dbReference type="GeneID" id="19977622"/>
<dbReference type="SUPFAM" id="SSF50891">
    <property type="entry name" value="Cyclophilin-like"/>
    <property type="match status" value="2"/>
</dbReference>
<dbReference type="GO" id="GO:0046872">
    <property type="term" value="F:metal ion binding"/>
    <property type="evidence" value="ECO:0007669"/>
    <property type="project" value="InterPro"/>
</dbReference>
<evidence type="ECO:0000256" key="8">
    <source>
        <dbReference type="SAM" id="MobiDB-lite"/>
    </source>
</evidence>